<evidence type="ECO:0008006" key="4">
    <source>
        <dbReference type="Google" id="ProtNLM"/>
    </source>
</evidence>
<gene>
    <name evidence="2" type="ORF">D9756_002012</name>
</gene>
<dbReference type="CDD" id="cd23507">
    <property type="entry name" value="hydrophobin_I"/>
    <property type="match status" value="1"/>
</dbReference>
<dbReference type="AlphaFoldDB" id="A0A8H5GBH3"/>
<name>A0A8H5GBH3_9AGAR</name>
<feature type="chain" id="PRO_5034064035" description="Hydrophobin" evidence="1">
    <location>
        <begin position="19"/>
        <end position="136"/>
    </location>
</feature>
<evidence type="ECO:0000256" key="1">
    <source>
        <dbReference type="SAM" id="SignalP"/>
    </source>
</evidence>
<sequence length="136" mass="14809">MFFYHFLLVVSAAMTVMANPQNAGSSPANSPSNAPATAAPNRQCVHTGLYCCKSLDKPSNLRTQMEQAGIQNAKYVSDDLTVGTDCEWRPAPWLGGSKCTGTTSCCWGPALKQTDKTRLVFDCMNFKDIPKKPKTQ</sequence>
<comment type="caution">
    <text evidence="2">The sequence shown here is derived from an EMBL/GenBank/DDBJ whole genome shotgun (WGS) entry which is preliminary data.</text>
</comment>
<keyword evidence="3" id="KW-1185">Reference proteome</keyword>
<evidence type="ECO:0000313" key="3">
    <source>
        <dbReference type="Proteomes" id="UP000559027"/>
    </source>
</evidence>
<keyword evidence="1" id="KW-0732">Signal</keyword>
<feature type="signal peptide" evidence="1">
    <location>
        <begin position="1"/>
        <end position="18"/>
    </location>
</feature>
<protein>
    <recommendedName>
        <fullName evidence="4">Hydrophobin</fullName>
    </recommendedName>
</protein>
<reference evidence="2 3" key="1">
    <citation type="journal article" date="2020" name="ISME J.">
        <title>Uncovering the hidden diversity of litter-decomposition mechanisms in mushroom-forming fungi.</title>
        <authorList>
            <person name="Floudas D."/>
            <person name="Bentzer J."/>
            <person name="Ahren D."/>
            <person name="Johansson T."/>
            <person name="Persson P."/>
            <person name="Tunlid A."/>
        </authorList>
    </citation>
    <scope>NUCLEOTIDE SEQUENCE [LARGE SCALE GENOMIC DNA]</scope>
    <source>
        <strain evidence="2 3">CBS 146.42</strain>
    </source>
</reference>
<evidence type="ECO:0000313" key="2">
    <source>
        <dbReference type="EMBL" id="KAF5361939.1"/>
    </source>
</evidence>
<organism evidence="2 3">
    <name type="scientific">Leucocoprinus leucothites</name>
    <dbReference type="NCBI Taxonomy" id="201217"/>
    <lineage>
        <taxon>Eukaryota</taxon>
        <taxon>Fungi</taxon>
        <taxon>Dikarya</taxon>
        <taxon>Basidiomycota</taxon>
        <taxon>Agaricomycotina</taxon>
        <taxon>Agaricomycetes</taxon>
        <taxon>Agaricomycetidae</taxon>
        <taxon>Agaricales</taxon>
        <taxon>Agaricineae</taxon>
        <taxon>Agaricaceae</taxon>
        <taxon>Leucocoprinus</taxon>
    </lineage>
</organism>
<proteinExistence type="predicted"/>
<dbReference type="Proteomes" id="UP000559027">
    <property type="component" value="Unassembled WGS sequence"/>
</dbReference>
<dbReference type="OrthoDB" id="3092237at2759"/>
<dbReference type="EMBL" id="JAACJO010000002">
    <property type="protein sequence ID" value="KAF5361939.1"/>
    <property type="molecule type" value="Genomic_DNA"/>
</dbReference>
<accession>A0A8H5GBH3</accession>